<feature type="region of interest" description="Disordered" evidence="1">
    <location>
        <begin position="884"/>
        <end position="929"/>
    </location>
</feature>
<dbReference type="Gene3D" id="3.40.50.1100">
    <property type="match status" value="1"/>
</dbReference>
<comment type="caution">
    <text evidence="2">The sequence shown here is derived from an EMBL/GenBank/DDBJ whole genome shotgun (WGS) entry which is preliminary data.</text>
</comment>
<evidence type="ECO:0000256" key="1">
    <source>
        <dbReference type="SAM" id="MobiDB-lite"/>
    </source>
</evidence>
<feature type="region of interest" description="Disordered" evidence="1">
    <location>
        <begin position="617"/>
        <end position="659"/>
    </location>
</feature>
<proteinExistence type="predicted"/>
<feature type="compositionally biased region" description="Polar residues" evidence="1">
    <location>
        <begin position="885"/>
        <end position="922"/>
    </location>
</feature>
<dbReference type="SUPFAM" id="SSF53686">
    <property type="entry name" value="Tryptophan synthase beta subunit-like PLP-dependent enzymes"/>
    <property type="match status" value="1"/>
</dbReference>
<organism evidence="2 3">
    <name type="scientific">Polarella glacialis</name>
    <name type="common">Dinoflagellate</name>
    <dbReference type="NCBI Taxonomy" id="89957"/>
    <lineage>
        <taxon>Eukaryota</taxon>
        <taxon>Sar</taxon>
        <taxon>Alveolata</taxon>
        <taxon>Dinophyceae</taxon>
        <taxon>Suessiales</taxon>
        <taxon>Suessiaceae</taxon>
        <taxon>Polarella</taxon>
    </lineage>
</organism>
<evidence type="ECO:0000313" key="3">
    <source>
        <dbReference type="Proteomes" id="UP000626109"/>
    </source>
</evidence>
<name>A0A813KDC8_POLGL</name>
<sequence length="1093" mass="120543">MTSASCLRRVFQTITIPPILPNEDFDCQKVAESLDKPRAHRLAYRGLSYSAMVERAAFNSAMSEATLHELKLNGMFRIEFTNWTFELIRGGVCRPEFAFEGLCPWSARHQWMKQRALQLWENSETGLVLPGDGGYELRLYSMLDKGCVPELFVIAKLEHVLDKQIFRPRNQGWWDQDAFAIWVDQVGEESFYHRAYLEKHRHIQFGSTTRGCTGIQAFGDFSAHFTGFRKNKDLLQEVVAPGPLGPCGRYAQLALPVASTSSSSGNGSAAQGDFGTFLSIYSVGVQPTIKRSDKAAKLSTLIKQMMQESLSAPKKQAAWLLLVRVLAVKMDYDCRISEPLGLMTLAVQHDALLVSAAACIIGVPPTSLPIGQIQLPGKHSGMFLRSTINALFTAPLASYLQCAAAAQSWLRSMKMNDRNILMAIDPAPAIWCADTLNNKYRLQLNSMGNLFDGQREPVLALVDPSSGRPVIPKYELQHLSLKHAATDRPNLARLRSTAGIRNGACWFKPSTDPHLRYSDWDLKFAARYRLGLPFTNQQQFCQHLSSHQADADPCGKPLDDMMYHALSCKPGGGVTRVHNDIVYVLAHWCKQAGHDPKLELAVAEFAKLSDFARNAAPQRSQQPVAQSSQSFPVLNSAESVQAPSAQTTQNNQSSGHEKSHIADGVIDVVSWSPFDCTDLFLDVTVRNPLSKYATQTHNIDGFANTLAEQDKHTRYPTNGGKTITPCSIETWGRLGSAAQGDFETFLSIYSEPVLALVDPSSGRSTAGIGNGACWFKPSTDPHLRYSDWDFNFAARYRLGLAFTNQQQFCQRLSSHQADADPCGKPLDDMMYHALSCKPGGGVTRVHNTIVYVLAHWCKQAGHDPKLELAVAEFAKLSDFARNAAPQRSQQPVAQSSQSFPVSNSAESVQAPSAQTTQNNQSSGHEKSHITDGVTDVVSWSPFDCTDLFLDVTVRNPLSKYATQSHNIDGFANTLAEQATRALRTAPVAGGLRRFSDYIEVARKMRATPYNAAVEGEVKCPVYVGWDATIDADFHKLQVGPKKGGRPYEQICDSALDLVGFTPMVRMSRLAKHLEVDCELLGKCEFFNAGGSVK</sequence>
<feature type="compositionally biased region" description="Polar residues" evidence="1">
    <location>
        <begin position="617"/>
        <end position="654"/>
    </location>
</feature>
<protein>
    <submittedName>
        <fullName evidence="2">Uncharacterized protein</fullName>
    </submittedName>
</protein>
<accession>A0A813KDC8</accession>
<evidence type="ECO:0000313" key="2">
    <source>
        <dbReference type="EMBL" id="CAE8704314.1"/>
    </source>
</evidence>
<feature type="non-terminal residue" evidence="2">
    <location>
        <position position="1093"/>
    </location>
</feature>
<dbReference type="InterPro" id="IPR036052">
    <property type="entry name" value="TrpB-like_PALP_sf"/>
</dbReference>
<dbReference type="Proteomes" id="UP000626109">
    <property type="component" value="Unassembled WGS sequence"/>
</dbReference>
<gene>
    <name evidence="2" type="ORF">PGLA2088_LOCUS33102</name>
</gene>
<dbReference type="EMBL" id="CAJNNW010030755">
    <property type="protein sequence ID" value="CAE8704314.1"/>
    <property type="molecule type" value="Genomic_DNA"/>
</dbReference>
<dbReference type="AlphaFoldDB" id="A0A813KDC8"/>
<reference evidence="2" key="1">
    <citation type="submission" date="2021-02" db="EMBL/GenBank/DDBJ databases">
        <authorList>
            <person name="Dougan E. K."/>
            <person name="Rhodes N."/>
            <person name="Thang M."/>
            <person name="Chan C."/>
        </authorList>
    </citation>
    <scope>NUCLEOTIDE SEQUENCE</scope>
</reference>